<feature type="compositionally biased region" description="Low complexity" evidence="3">
    <location>
        <begin position="160"/>
        <end position="173"/>
    </location>
</feature>
<feature type="compositionally biased region" description="Basic residues" evidence="3">
    <location>
        <begin position="129"/>
        <end position="155"/>
    </location>
</feature>
<dbReference type="Pfam" id="PF04780">
    <property type="entry name" value="DUF629"/>
    <property type="match status" value="1"/>
</dbReference>
<evidence type="ECO:0000313" key="5">
    <source>
        <dbReference type="EMBL" id="CAD6256547.1"/>
    </source>
</evidence>
<dbReference type="PANTHER" id="PTHR22975:SF19">
    <property type="entry name" value="EXPRESSED PROTEIN"/>
    <property type="match status" value="1"/>
</dbReference>
<feature type="region of interest" description="Disordered" evidence="3">
    <location>
        <begin position="617"/>
        <end position="643"/>
    </location>
</feature>
<proteinExistence type="predicted"/>
<accession>A0A811QKT2</accession>
<dbReference type="AlphaFoldDB" id="A0A811QKT2"/>
<feature type="region of interest" description="Disordered" evidence="3">
    <location>
        <begin position="1"/>
        <end position="30"/>
    </location>
</feature>
<feature type="region of interest" description="Disordered" evidence="3">
    <location>
        <begin position="464"/>
        <end position="486"/>
    </location>
</feature>
<evidence type="ECO:0000256" key="3">
    <source>
        <dbReference type="SAM" id="MobiDB-lite"/>
    </source>
</evidence>
<dbReference type="InterPro" id="IPR052398">
    <property type="entry name" value="Ubiquitin_hydrolase_53/54"/>
</dbReference>
<dbReference type="PANTHER" id="PTHR22975">
    <property type="entry name" value="UBIQUITIN SPECIFIC PROTEINASE"/>
    <property type="match status" value="1"/>
</dbReference>
<feature type="region of interest" description="Disordered" evidence="3">
    <location>
        <begin position="129"/>
        <end position="194"/>
    </location>
</feature>
<dbReference type="OrthoDB" id="653393at2759"/>
<keyword evidence="6" id="KW-1185">Reference proteome</keyword>
<dbReference type="InterPro" id="IPR006865">
    <property type="entry name" value="DUF629"/>
</dbReference>
<protein>
    <recommendedName>
        <fullName evidence="4">DUF629 domain-containing protein</fullName>
    </recommendedName>
</protein>
<sequence>MGRKSKKGGRSRKPPRPAGCPAPPPTNADWEDSTAAFRKEAESAIRAARSSHCHDDGCAAAAAGLAERHPASPLAHHILGHARASVDARAGDAVPPRRRARPRIAATRASALLYARRPGEALTECARTRRRGGPYRPGPARRRRRRWRLPPRRARGNNEPACARRGSAAAATRGPRRRGGPRGHGVRQATAPPVGVAAPTTKPLCCCRHATTRKAVTDDDLRGFLTVNLDDLRSYCDQTGGGGVHLLTCAVEFAKATKAWAYWLCPVCDMVFLDANSFVSHVEGEYIDELQELQPLMPKRAALDSEELQYSLKWTSFEMGEEDVERRKNLDRIKDVFSGLNTFKALSVGLVDKVKFARSRSKKPLPYCIPSCVTSLDSMEIQRLDKPLDQLYNHLSRGWEFVRILGDEGKNKEGRSDIIFLVQDGTLLSLDAEKVASRTKDGSCEEDALFRWLLNFLEEDKLNNSAGEDSQDGGDKNAVNNGDGLDNLHEESLFEDKIPDIDSDMRFTISRTDECENSSLSQSDSSNFSTLEAESSSIDSGVGSVLHITAEGLLFLNVTLTAPPVFTTATATVAPLPAQQPAPSTGVFGEWMATFDHMQRQMDVLATLVHNIDAQPASVPSSMKRAGGEPHPRRAVPPFTVPR</sequence>
<name>A0A811QKT2_9POAL</name>
<evidence type="ECO:0000256" key="1">
    <source>
        <dbReference type="ARBA" id="ARBA00022786"/>
    </source>
</evidence>
<evidence type="ECO:0000256" key="2">
    <source>
        <dbReference type="ARBA" id="ARBA00022801"/>
    </source>
</evidence>
<evidence type="ECO:0000259" key="4">
    <source>
        <dbReference type="Pfam" id="PF04780"/>
    </source>
</evidence>
<comment type="caution">
    <text evidence="5">The sequence shown here is derived from an EMBL/GenBank/DDBJ whole genome shotgun (WGS) entry which is preliminary data.</text>
</comment>
<feature type="compositionally biased region" description="Basic residues" evidence="3">
    <location>
        <begin position="1"/>
        <end position="15"/>
    </location>
</feature>
<organism evidence="5 6">
    <name type="scientific">Miscanthus lutarioriparius</name>
    <dbReference type="NCBI Taxonomy" id="422564"/>
    <lineage>
        <taxon>Eukaryota</taxon>
        <taxon>Viridiplantae</taxon>
        <taxon>Streptophyta</taxon>
        <taxon>Embryophyta</taxon>
        <taxon>Tracheophyta</taxon>
        <taxon>Spermatophyta</taxon>
        <taxon>Magnoliopsida</taxon>
        <taxon>Liliopsida</taxon>
        <taxon>Poales</taxon>
        <taxon>Poaceae</taxon>
        <taxon>PACMAD clade</taxon>
        <taxon>Panicoideae</taxon>
        <taxon>Andropogonodae</taxon>
        <taxon>Andropogoneae</taxon>
        <taxon>Saccharinae</taxon>
        <taxon>Miscanthus</taxon>
    </lineage>
</organism>
<keyword evidence="1" id="KW-0833">Ubl conjugation pathway</keyword>
<reference evidence="5" key="1">
    <citation type="submission" date="2020-10" db="EMBL/GenBank/DDBJ databases">
        <authorList>
            <person name="Han B."/>
            <person name="Lu T."/>
            <person name="Zhao Q."/>
            <person name="Huang X."/>
            <person name="Zhao Y."/>
        </authorList>
    </citation>
    <scope>NUCLEOTIDE SEQUENCE</scope>
</reference>
<evidence type="ECO:0000313" key="6">
    <source>
        <dbReference type="Proteomes" id="UP000604825"/>
    </source>
</evidence>
<dbReference type="Proteomes" id="UP000604825">
    <property type="component" value="Unassembled WGS sequence"/>
</dbReference>
<dbReference type="EMBL" id="CAJGYO010000010">
    <property type="protein sequence ID" value="CAD6256547.1"/>
    <property type="molecule type" value="Genomic_DNA"/>
</dbReference>
<feature type="compositionally biased region" description="Pro residues" evidence="3">
    <location>
        <begin position="16"/>
        <end position="26"/>
    </location>
</feature>
<keyword evidence="2" id="KW-0378">Hydrolase</keyword>
<gene>
    <name evidence="5" type="ORF">NCGR_LOCUS40053</name>
</gene>
<feature type="domain" description="DUF629" evidence="4">
    <location>
        <begin position="218"/>
        <end position="300"/>
    </location>
</feature>
<dbReference type="GO" id="GO:0016787">
    <property type="term" value="F:hydrolase activity"/>
    <property type="evidence" value="ECO:0007669"/>
    <property type="project" value="UniProtKB-KW"/>
</dbReference>
<feature type="compositionally biased region" description="Basic residues" evidence="3">
    <location>
        <begin position="174"/>
        <end position="185"/>
    </location>
</feature>